<name>A0AA46NYJ8_9GAMM</name>
<dbReference type="EMBL" id="CP089044">
    <property type="protein sequence ID" value="UYF76584.1"/>
    <property type="molecule type" value="Genomic_DNA"/>
</dbReference>
<dbReference type="PROSITE" id="PS51750">
    <property type="entry name" value="BRO_N"/>
    <property type="match status" value="1"/>
</dbReference>
<reference evidence="2" key="1">
    <citation type="journal article" date="2022" name="J Glob Antimicrob Resist">
        <title>Comparative analysis of IMP-4- and OXA-58-containing plasmids of three carbapenemase-producing Acinetobacter ursingii strains in the Netherlands.</title>
        <authorList>
            <person name="Hendrickx A.P.A."/>
            <person name="Schade R.P."/>
            <person name="Landman F."/>
            <person name="Bosch T."/>
            <person name="Schouls L.M."/>
            <person name="van Dijk K."/>
        </authorList>
    </citation>
    <scope>NUCLEOTIDE SEQUENCE</scope>
    <source>
        <strain evidence="2">RIVM_C010761</strain>
    </source>
</reference>
<gene>
    <name evidence="2" type="ORF">LSO58_06825</name>
</gene>
<feature type="domain" description="Bro-N" evidence="1">
    <location>
        <begin position="1"/>
        <end position="118"/>
    </location>
</feature>
<dbReference type="Pfam" id="PF02498">
    <property type="entry name" value="Bro-N"/>
    <property type="match status" value="1"/>
</dbReference>
<evidence type="ECO:0000259" key="1">
    <source>
        <dbReference type="PROSITE" id="PS51750"/>
    </source>
</evidence>
<dbReference type="InterPro" id="IPR003497">
    <property type="entry name" value="BRO_N_domain"/>
</dbReference>
<protein>
    <recommendedName>
        <fullName evidence="1">Bro-N domain-containing protein</fullName>
    </recommendedName>
</protein>
<sequence length="271" mass="31283">MNSLSFNAIQFHPIQQNDDQIWITSSELARALGYAREDSVSRIYDRKSDEFASDMTLTVKLTVKGFGNGNSEKETRIFSLRGCHLIAMFARTPVAKEFRKWVLDILDREVQPKSKTHKSERVSLNDAIHLLVAKTTNLNFSDAYKMLHQRFGVSGIDEIPLDQIPVAVEYVHHLIALMGSKNYGSTSERNVKAMAMYLVWLSGWWREFGPAVRGVNPNMASAIHDYFNDGGFVAWGYIDKEQREELRKRIENHPWHLSPMERYNLLNRINY</sequence>
<accession>A0AA46NYJ8</accession>
<evidence type="ECO:0000313" key="2">
    <source>
        <dbReference type="EMBL" id="UYF76584.1"/>
    </source>
</evidence>
<dbReference type="RefSeq" id="WP_263503754.1">
    <property type="nucleotide sequence ID" value="NZ_CP089044.1"/>
</dbReference>
<dbReference type="SMART" id="SM01040">
    <property type="entry name" value="Bro-N"/>
    <property type="match status" value="1"/>
</dbReference>
<dbReference type="AlphaFoldDB" id="A0AA46NYJ8"/>
<dbReference type="Proteomes" id="UP001164081">
    <property type="component" value="Chromosome"/>
</dbReference>
<organism evidence="2 3">
    <name type="scientific">Acinetobacter ursingii</name>
    <dbReference type="NCBI Taxonomy" id="108980"/>
    <lineage>
        <taxon>Bacteria</taxon>
        <taxon>Pseudomonadati</taxon>
        <taxon>Pseudomonadota</taxon>
        <taxon>Gammaproteobacteria</taxon>
        <taxon>Moraxellales</taxon>
        <taxon>Moraxellaceae</taxon>
        <taxon>Acinetobacter</taxon>
    </lineage>
</organism>
<evidence type="ECO:0000313" key="3">
    <source>
        <dbReference type="Proteomes" id="UP001164081"/>
    </source>
</evidence>
<proteinExistence type="predicted"/>